<reference evidence="3" key="1">
    <citation type="submission" date="2024-05" db="EMBL/GenBank/DDBJ databases">
        <authorList>
            <person name="Cai S.Y."/>
            <person name="Jin L.M."/>
            <person name="Li H.R."/>
        </authorList>
    </citation>
    <scope>NUCLEOTIDE SEQUENCE</scope>
    <source>
        <strain evidence="3">A5-74</strain>
    </source>
</reference>
<dbReference type="AlphaFoldDB" id="A0AAU8DJ47"/>
<dbReference type="SUPFAM" id="SSF46785">
    <property type="entry name" value="Winged helix' DNA-binding domain"/>
    <property type="match status" value="1"/>
</dbReference>
<dbReference type="InterPro" id="IPR001845">
    <property type="entry name" value="HTH_ArsR_DNA-bd_dom"/>
</dbReference>
<dbReference type="InterPro" id="IPR011991">
    <property type="entry name" value="ArsR-like_HTH"/>
</dbReference>
<dbReference type="Pfam" id="PF12840">
    <property type="entry name" value="HTH_20"/>
    <property type="match status" value="1"/>
</dbReference>
<dbReference type="InterPro" id="IPR036390">
    <property type="entry name" value="WH_DNA-bd_sf"/>
</dbReference>
<dbReference type="InterPro" id="IPR036388">
    <property type="entry name" value="WH-like_DNA-bd_sf"/>
</dbReference>
<dbReference type="Gene3D" id="1.10.10.10">
    <property type="entry name" value="Winged helix-like DNA-binding domain superfamily/Winged helix DNA-binding domain"/>
    <property type="match status" value="1"/>
</dbReference>
<feature type="region of interest" description="Disordered" evidence="1">
    <location>
        <begin position="199"/>
        <end position="228"/>
    </location>
</feature>
<dbReference type="CDD" id="cd00090">
    <property type="entry name" value="HTH_ARSR"/>
    <property type="match status" value="1"/>
</dbReference>
<sequence length="228" mass="25305">MTPQATPSDDAIATASDSASAPVDDRPVEEPASSPTRARRRTLTDAKEIRALAHPVRVAMLDALRREGTLTATEAADLLDESPANCSFHLRTLAKYGYVEEAPGGTGRQRPWRRVDLGLSYGLEQPSPEVGAAARELDQHFRVQRQREIEVWEATWQSYPKEWRDASFSFQGLTYLTAAELAEINEQLIGLIDQFRERLDDPSKRPPDAHPVSINAGAHPLPRSKRGN</sequence>
<feature type="compositionally biased region" description="Basic and acidic residues" evidence="1">
    <location>
        <begin position="199"/>
        <end position="208"/>
    </location>
</feature>
<evidence type="ECO:0000259" key="2">
    <source>
        <dbReference type="SMART" id="SM00418"/>
    </source>
</evidence>
<name>A0AAU8DJ47_9ACTN</name>
<organism evidence="3">
    <name type="scientific">Nakamurella sp. A5-74</name>
    <dbReference type="NCBI Taxonomy" id="3158264"/>
    <lineage>
        <taxon>Bacteria</taxon>
        <taxon>Bacillati</taxon>
        <taxon>Actinomycetota</taxon>
        <taxon>Actinomycetes</taxon>
        <taxon>Nakamurellales</taxon>
        <taxon>Nakamurellaceae</taxon>
        <taxon>Nakamurella</taxon>
    </lineage>
</organism>
<dbReference type="GO" id="GO:0003700">
    <property type="term" value="F:DNA-binding transcription factor activity"/>
    <property type="evidence" value="ECO:0007669"/>
    <property type="project" value="InterPro"/>
</dbReference>
<dbReference type="SMART" id="SM00418">
    <property type="entry name" value="HTH_ARSR"/>
    <property type="match status" value="1"/>
</dbReference>
<evidence type="ECO:0000313" key="3">
    <source>
        <dbReference type="EMBL" id="XCG61978.1"/>
    </source>
</evidence>
<proteinExistence type="predicted"/>
<gene>
    <name evidence="3" type="ORF">ABLG96_11845</name>
</gene>
<feature type="region of interest" description="Disordered" evidence="1">
    <location>
        <begin position="1"/>
        <end position="44"/>
    </location>
</feature>
<evidence type="ECO:0000256" key="1">
    <source>
        <dbReference type="SAM" id="MobiDB-lite"/>
    </source>
</evidence>
<feature type="domain" description="HTH arsR-type" evidence="2">
    <location>
        <begin position="47"/>
        <end position="139"/>
    </location>
</feature>
<feature type="compositionally biased region" description="Low complexity" evidence="1">
    <location>
        <begin position="1"/>
        <end position="22"/>
    </location>
</feature>
<dbReference type="EMBL" id="CP159218">
    <property type="protein sequence ID" value="XCG61978.1"/>
    <property type="molecule type" value="Genomic_DNA"/>
</dbReference>
<accession>A0AAU8DJ47</accession>
<protein>
    <submittedName>
        <fullName evidence="3">Helix-turn-helix domain-containing protein</fullName>
    </submittedName>
</protein>
<dbReference type="RefSeq" id="WP_353647594.1">
    <property type="nucleotide sequence ID" value="NZ_CP159218.1"/>
</dbReference>